<keyword evidence="1" id="KW-0175">Coiled coil</keyword>
<dbReference type="RefSeq" id="WP_006012838.1">
    <property type="nucleotide sequence ID" value="NZ_AUAV01000005.1"/>
</dbReference>
<evidence type="ECO:0000313" key="3">
    <source>
        <dbReference type="EMBL" id="GAC29631.1"/>
    </source>
</evidence>
<organism evidence="3 4">
    <name type="scientific">Brumicola pallidula DSM 14239 = ACAM 615</name>
    <dbReference type="NCBI Taxonomy" id="1121922"/>
    <lineage>
        <taxon>Bacteria</taxon>
        <taxon>Pseudomonadati</taxon>
        <taxon>Pseudomonadota</taxon>
        <taxon>Gammaproteobacteria</taxon>
        <taxon>Alteromonadales</taxon>
        <taxon>Alteromonadaceae</taxon>
        <taxon>Brumicola</taxon>
    </lineage>
</organism>
<comment type="caution">
    <text evidence="3">The sequence shown here is derived from an EMBL/GenBank/DDBJ whole genome shotgun (WGS) entry which is preliminary data.</text>
</comment>
<dbReference type="STRING" id="1121922.GCA_000428905_01035"/>
<dbReference type="AlphaFoldDB" id="K6Z086"/>
<protein>
    <recommendedName>
        <fullName evidence="5">MSHA biogenesis protein MshI</fullName>
    </recommendedName>
</protein>
<feature type="coiled-coil region" evidence="1">
    <location>
        <begin position="50"/>
        <end position="80"/>
    </location>
</feature>
<dbReference type="OrthoDB" id="6876592at2"/>
<keyword evidence="2" id="KW-1133">Transmembrane helix</keyword>
<evidence type="ECO:0000256" key="2">
    <source>
        <dbReference type="SAM" id="Phobius"/>
    </source>
</evidence>
<feature type="transmembrane region" description="Helical" evidence="2">
    <location>
        <begin position="16"/>
        <end position="42"/>
    </location>
</feature>
<evidence type="ECO:0000256" key="1">
    <source>
        <dbReference type="SAM" id="Coils"/>
    </source>
</evidence>
<evidence type="ECO:0008006" key="5">
    <source>
        <dbReference type="Google" id="ProtNLM"/>
    </source>
</evidence>
<sequence>MNTRINLYRDEFKPQFVWISATNTMIFGVIALLTMGSTYFGFWQGQQTRLQELSKVQSSIEAKNKELKELTEQLTLRQKNPVLLAKLSKQKLRLSTAKHLADKLRSLSKLQDKPLSSALTSFAEVNNNNVWLTTFKVNDTDIVIEGNINQPDALPIWLKAIGKTDFFNNRDFRAATVFRADQQLSFKIESKVSQKQATQGETNE</sequence>
<keyword evidence="4" id="KW-1185">Reference proteome</keyword>
<gene>
    <name evidence="3" type="ORF">GPAL_2780</name>
</gene>
<name>K6Z086_9ALTE</name>
<reference evidence="4" key="1">
    <citation type="journal article" date="2014" name="Environ. Microbiol.">
        <title>Comparative genomics of the marine bacterial genus Glaciecola reveals the high degree of genomic diversity and genomic characteristic for cold adaptation.</title>
        <authorList>
            <person name="Qin Q.L."/>
            <person name="Xie B.B."/>
            <person name="Yu Y."/>
            <person name="Shu Y.L."/>
            <person name="Rong J.C."/>
            <person name="Zhang Y.J."/>
            <person name="Zhao D.L."/>
            <person name="Chen X.L."/>
            <person name="Zhang X.Y."/>
            <person name="Chen B."/>
            <person name="Zhou B.C."/>
            <person name="Zhang Y.Z."/>
        </authorList>
    </citation>
    <scope>NUCLEOTIDE SEQUENCE [LARGE SCALE GENOMIC DNA]</scope>
    <source>
        <strain evidence="4">ACAM 615</strain>
    </source>
</reference>
<dbReference type="Proteomes" id="UP000006251">
    <property type="component" value="Unassembled WGS sequence"/>
</dbReference>
<proteinExistence type="predicted"/>
<keyword evidence="2" id="KW-0812">Transmembrane</keyword>
<accession>K6Z086</accession>
<evidence type="ECO:0000313" key="4">
    <source>
        <dbReference type="Proteomes" id="UP000006251"/>
    </source>
</evidence>
<dbReference type="EMBL" id="BAEQ01000048">
    <property type="protein sequence ID" value="GAC29631.1"/>
    <property type="molecule type" value="Genomic_DNA"/>
</dbReference>
<keyword evidence="2" id="KW-0472">Membrane</keyword>